<evidence type="ECO:0000313" key="2">
    <source>
        <dbReference type="Proteomes" id="UP001277972"/>
    </source>
</evidence>
<proteinExistence type="predicted"/>
<sequence>MVSNMFPTDWKVEKLIELGFSYSGLKSKSKKDFDENGNASFVTYRNINRNYFVDKQDLASVHVKSTENQNAVEKGDVLFTGSSETPDEVAISSVMACEIDNLYLNSFCFGYRFNDVNKTLPDFYAYYFRADHFRKTVFPLAQGSTRYNISKNELLKVEVPVPCKKEQQKIAAILSSVDEAIEKTEQIIEQTETVKKGLMQQLLTKGIGHTKFKKTKIGILPSSWDVIRFDDCFHEFFDYRGRTPKKLGMNWGNGNIPALSANNVKMGHIDFEEECYTGSEELYQRWMSKSELEQGDILFTMEAPLGNVAQVPDNKKYILSQRVVAIRPKEFILKDYLRYYLMSPSFQSLINRFSTGTTAKGISQKNLFPLLVAIPSMEEQIKIVNTLWNMDDKLLNENNKLNKLVSIKQGLMQQLLTGKTRVKINEKEEVPS</sequence>
<name>A0ACC6M8S0_9BACI</name>
<organism evidence="1 2">
    <name type="scientific">Gracilibacillus pellucidus</name>
    <dbReference type="NCBI Taxonomy" id="3095368"/>
    <lineage>
        <taxon>Bacteria</taxon>
        <taxon>Bacillati</taxon>
        <taxon>Bacillota</taxon>
        <taxon>Bacilli</taxon>
        <taxon>Bacillales</taxon>
        <taxon>Bacillaceae</taxon>
        <taxon>Gracilibacillus</taxon>
    </lineage>
</organism>
<dbReference type="Proteomes" id="UP001277972">
    <property type="component" value="Unassembled WGS sequence"/>
</dbReference>
<keyword evidence="1" id="KW-0540">Nuclease</keyword>
<keyword evidence="2" id="KW-1185">Reference proteome</keyword>
<gene>
    <name evidence="1" type="ORF">SH601_15060</name>
</gene>
<comment type="caution">
    <text evidence="1">The sequence shown here is derived from an EMBL/GenBank/DDBJ whole genome shotgun (WGS) entry which is preliminary data.</text>
</comment>
<keyword evidence="1" id="KW-0378">Hydrolase</keyword>
<keyword evidence="1" id="KW-0255">Endonuclease</keyword>
<evidence type="ECO:0000313" key="1">
    <source>
        <dbReference type="EMBL" id="MDX8047288.1"/>
    </source>
</evidence>
<accession>A0ACC6M8S0</accession>
<reference evidence="1" key="1">
    <citation type="submission" date="2023-11" db="EMBL/GenBank/DDBJ databases">
        <title>Gracilibacillus pellucida a moderately halophilic bacterium isolated from saline soil in Xinjiang province.</title>
        <authorList>
            <person name="Zhang Z."/>
            <person name="Tan F."/>
            <person name="Wang Y."/>
            <person name="Xia M."/>
        </authorList>
    </citation>
    <scope>NUCLEOTIDE SEQUENCE</scope>
    <source>
        <strain evidence="1">S3-1-1</strain>
    </source>
</reference>
<protein>
    <submittedName>
        <fullName evidence="1">Restriction endonuclease subunit S</fullName>
    </submittedName>
</protein>
<dbReference type="EMBL" id="JAWZSR010000010">
    <property type="protein sequence ID" value="MDX8047288.1"/>
    <property type="molecule type" value="Genomic_DNA"/>
</dbReference>